<organism evidence="1 2">
    <name type="scientific">Catonella morbi ATCC 51271</name>
    <dbReference type="NCBI Taxonomy" id="592026"/>
    <lineage>
        <taxon>Bacteria</taxon>
        <taxon>Bacillati</taxon>
        <taxon>Bacillota</taxon>
        <taxon>Clostridia</taxon>
        <taxon>Lachnospirales</taxon>
        <taxon>Lachnospiraceae</taxon>
        <taxon>Catonella</taxon>
    </lineage>
</organism>
<protein>
    <submittedName>
        <fullName evidence="1">Uncharacterized protein</fullName>
    </submittedName>
</protein>
<evidence type="ECO:0000313" key="2">
    <source>
        <dbReference type="Proteomes" id="UP000018227"/>
    </source>
</evidence>
<gene>
    <name evidence="1" type="ORF">GCWU0000282_000555</name>
</gene>
<dbReference type="AlphaFoldDB" id="V2Y7Y5"/>
<dbReference type="EMBL" id="ACIL03000005">
    <property type="protein sequence ID" value="ESL04207.1"/>
    <property type="molecule type" value="Genomic_DNA"/>
</dbReference>
<keyword evidence="2" id="KW-1185">Reference proteome</keyword>
<proteinExistence type="predicted"/>
<dbReference type="Proteomes" id="UP000018227">
    <property type="component" value="Unassembled WGS sequence"/>
</dbReference>
<dbReference type="STRING" id="592026.GCWU0000282_000555"/>
<dbReference type="HOGENOM" id="CLU_3181616_0_0_9"/>
<sequence>MTLVSLYQIICVFKTILLKNLEFLSISLDKISFFGIIKKIKMKGTQ</sequence>
<name>V2Y7Y5_9FIRM</name>
<comment type="caution">
    <text evidence="1">The sequence shown here is derived from an EMBL/GenBank/DDBJ whole genome shotgun (WGS) entry which is preliminary data.</text>
</comment>
<accession>V2Y7Y5</accession>
<evidence type="ECO:0000313" key="1">
    <source>
        <dbReference type="EMBL" id="ESL04207.1"/>
    </source>
</evidence>
<reference evidence="1 2" key="1">
    <citation type="submission" date="2013-06" db="EMBL/GenBank/DDBJ databases">
        <authorList>
            <person name="Weinstock G."/>
            <person name="Sodergren E."/>
            <person name="Clifton S."/>
            <person name="Fulton L."/>
            <person name="Fulton B."/>
            <person name="Courtney L."/>
            <person name="Fronick C."/>
            <person name="Harrison M."/>
            <person name="Strong C."/>
            <person name="Farmer C."/>
            <person name="Delahaunty K."/>
            <person name="Markovic C."/>
            <person name="Hall O."/>
            <person name="Minx P."/>
            <person name="Tomlinson C."/>
            <person name="Mitreva M."/>
            <person name="Nelson J."/>
            <person name="Hou S."/>
            <person name="Wollam A."/>
            <person name="Pepin K.H."/>
            <person name="Johnson M."/>
            <person name="Bhonagiri V."/>
            <person name="Nash W.E."/>
            <person name="Warren W."/>
            <person name="Chinwalla A."/>
            <person name="Mardis E.R."/>
            <person name="Wilson R.K."/>
        </authorList>
    </citation>
    <scope>NUCLEOTIDE SEQUENCE [LARGE SCALE GENOMIC DNA]</scope>
    <source>
        <strain evidence="1 2">ATCC 51271</strain>
    </source>
</reference>